<evidence type="ECO:0000256" key="8">
    <source>
        <dbReference type="ARBA" id="ARBA00022884"/>
    </source>
</evidence>
<dbReference type="GO" id="GO:0032196">
    <property type="term" value="P:transposition"/>
    <property type="evidence" value="ECO:0007669"/>
    <property type="project" value="UniProtKB-KW"/>
</dbReference>
<feature type="domain" description="Integrase catalytic" evidence="18">
    <location>
        <begin position="1"/>
        <end position="160"/>
    </location>
</feature>
<dbReference type="GO" id="GO:0046872">
    <property type="term" value="F:metal ion binding"/>
    <property type="evidence" value="ECO:0007669"/>
    <property type="project" value="UniProtKB-KW"/>
</dbReference>
<sequence length="792" mass="90018">MEFLHIDVAGPFDEGLDGSRYWLTIVDDFTGWIEIVPIPRRQKFVTESLRFFLDHNERPERKCRRIRLDRIPEQVGEEMKFILFSRAIYAEVTGVDQHQQNGVAERAHKTIYDRVGPTLAHARLPPKFWPEIARTAAFLSNRSPSSKPNMTPYQAWYGDKPDLSRLRVIGSKGEYLIPPKQRKKLTEPRTRPCILLGYEGNTNYRILLEDGRIVGTPNAELHEALNAPSTQTIEDVGARRDGSPEATAAAAGGSKTVGQINQPSVGIREASVPASGRQLSMAPPERALPKSRNDISHILPRSSNDNSRVLTQSSDEDSQTPASFQSSDDDSQPPVAQQDDAQQGLVSGEWQRSPELQIDRPVHEVRQEALEHHPELQIRAPRVTLNTFSDSEQELALMNIPEENVIPTFLTVAAKETEPFEPKSLYQEKNDASWLQWEIAMLEEVNSLNQNKMWELVDPPTDRRILSGKWVFKLKRGPQGEVIRHKSRWVVRGFTQKEGIDYDETFASVVKPMSYKALFAIAAALDLEIEQMDVKTAFLYGYIDHDIYVEQPHHMTDGTSRDCKLRKALYGLKKALRIWYQTLTNFLRNLGFEPISSDLGVFVRSNMYIAVYVDYLLIVGPSIAEIKKIKRSLKNRFQMTDIGPCSYYLGMCCAQRDRQNRILYLSQEAYIDKIAHQFGISNSAPISTPIEISPLPDNSPEYRCSPDQRTTYQRIVGSLMYIMLGTRGDVAYAISMASGYLANPGPQHMKLARRILRYLNSTKCLRLTYKGHPQMLKGFTDADWAGCRDTRR</sequence>
<keyword evidence="11" id="KW-0808">Transferase</keyword>
<dbReference type="GO" id="GO:0003677">
    <property type="term" value="F:DNA binding"/>
    <property type="evidence" value="ECO:0007669"/>
    <property type="project" value="UniProtKB-KW"/>
</dbReference>
<evidence type="ECO:0000256" key="10">
    <source>
        <dbReference type="ARBA" id="ARBA00022918"/>
    </source>
</evidence>
<dbReference type="GO" id="GO:0003964">
    <property type="term" value="F:RNA-directed DNA polymerase activity"/>
    <property type="evidence" value="ECO:0007669"/>
    <property type="project" value="UniProtKB-KW"/>
</dbReference>
<dbReference type="GO" id="GO:0003723">
    <property type="term" value="F:RNA binding"/>
    <property type="evidence" value="ECO:0007669"/>
    <property type="project" value="UniProtKB-KW"/>
</dbReference>
<evidence type="ECO:0000313" key="19">
    <source>
        <dbReference type="EMBL" id="OQD84465.1"/>
    </source>
</evidence>
<dbReference type="Proteomes" id="UP000191612">
    <property type="component" value="Unassembled WGS sequence"/>
</dbReference>
<dbReference type="SUPFAM" id="SSF53098">
    <property type="entry name" value="Ribonuclease H-like"/>
    <property type="match status" value="1"/>
</dbReference>
<keyword evidence="13" id="KW-0233">DNA recombination</keyword>
<dbReference type="GO" id="GO:0016787">
    <property type="term" value="F:hydrolase activity"/>
    <property type="evidence" value="ECO:0007669"/>
    <property type="project" value="UniProtKB-KW"/>
</dbReference>
<accession>A0A1V6Q5E1</accession>
<feature type="compositionally biased region" description="Polar residues" evidence="17">
    <location>
        <begin position="301"/>
        <end position="313"/>
    </location>
</feature>
<keyword evidence="7" id="KW-0460">Magnesium</keyword>
<evidence type="ECO:0000256" key="15">
    <source>
        <dbReference type="ARBA" id="ARBA00048173"/>
    </source>
</evidence>
<evidence type="ECO:0000256" key="9">
    <source>
        <dbReference type="ARBA" id="ARBA00022908"/>
    </source>
</evidence>
<dbReference type="PROSITE" id="PS50994">
    <property type="entry name" value="INTEGRASE"/>
    <property type="match status" value="1"/>
</dbReference>
<keyword evidence="20" id="KW-1185">Reference proteome</keyword>
<dbReference type="GO" id="GO:0006310">
    <property type="term" value="P:DNA recombination"/>
    <property type="evidence" value="ECO:0007669"/>
    <property type="project" value="UniProtKB-KW"/>
</dbReference>
<keyword evidence="12" id="KW-0238">DNA-binding</keyword>
<dbReference type="Pfam" id="PF25597">
    <property type="entry name" value="SH3_retrovirus"/>
    <property type="match status" value="1"/>
</dbReference>
<keyword evidence="8" id="KW-0694">RNA-binding</keyword>
<keyword evidence="3" id="KW-0540">Nuclease</keyword>
<evidence type="ECO:0000256" key="12">
    <source>
        <dbReference type="ARBA" id="ARBA00023125"/>
    </source>
</evidence>
<proteinExistence type="predicted"/>
<evidence type="ECO:0000259" key="18">
    <source>
        <dbReference type="PROSITE" id="PS50994"/>
    </source>
</evidence>
<dbReference type="SUPFAM" id="SSF56672">
    <property type="entry name" value="DNA/RNA polymerases"/>
    <property type="match status" value="1"/>
</dbReference>
<dbReference type="InterPro" id="IPR001584">
    <property type="entry name" value="Integrase_cat-core"/>
</dbReference>
<dbReference type="GO" id="GO:0003887">
    <property type="term" value="F:DNA-directed DNA polymerase activity"/>
    <property type="evidence" value="ECO:0007669"/>
    <property type="project" value="UniProtKB-KW"/>
</dbReference>
<evidence type="ECO:0000256" key="1">
    <source>
        <dbReference type="ARBA" id="ARBA00022578"/>
    </source>
</evidence>
<dbReference type="AlphaFoldDB" id="A0A1V6Q5E1"/>
<gene>
    <name evidence="19" type="ORF">PENSOL_c123G11662</name>
</gene>
<dbReference type="Gene3D" id="3.30.420.10">
    <property type="entry name" value="Ribonuclease H-like superfamily/Ribonuclease H"/>
    <property type="match status" value="1"/>
</dbReference>
<evidence type="ECO:0000256" key="3">
    <source>
        <dbReference type="ARBA" id="ARBA00022722"/>
    </source>
</evidence>
<dbReference type="GO" id="GO:0015074">
    <property type="term" value="P:DNA integration"/>
    <property type="evidence" value="ECO:0007669"/>
    <property type="project" value="UniProtKB-KW"/>
</dbReference>
<comment type="caution">
    <text evidence="19">The sequence shown here is derived from an EMBL/GenBank/DDBJ whole genome shotgun (WGS) entry which is preliminary data.</text>
</comment>
<keyword evidence="14" id="KW-0511">Multifunctional enzyme</keyword>
<keyword evidence="5" id="KW-0255">Endonuclease</keyword>
<feature type="region of interest" description="Disordered" evidence="17">
    <location>
        <begin position="239"/>
        <end position="358"/>
    </location>
</feature>
<dbReference type="InterPro" id="IPR043502">
    <property type="entry name" value="DNA/RNA_pol_sf"/>
</dbReference>
<dbReference type="PANTHER" id="PTHR42648:SF11">
    <property type="entry name" value="TRANSPOSON TY4-P GAG-POL POLYPROTEIN"/>
    <property type="match status" value="1"/>
</dbReference>
<feature type="compositionally biased region" description="Low complexity" evidence="17">
    <location>
        <begin position="321"/>
        <end position="343"/>
    </location>
</feature>
<dbReference type="InterPro" id="IPR013103">
    <property type="entry name" value="RVT_2"/>
</dbReference>
<organism evidence="19 20">
    <name type="scientific">Penicillium solitum</name>
    <dbReference type="NCBI Taxonomy" id="60172"/>
    <lineage>
        <taxon>Eukaryota</taxon>
        <taxon>Fungi</taxon>
        <taxon>Dikarya</taxon>
        <taxon>Ascomycota</taxon>
        <taxon>Pezizomycotina</taxon>
        <taxon>Eurotiomycetes</taxon>
        <taxon>Eurotiomycetidae</taxon>
        <taxon>Eurotiales</taxon>
        <taxon>Aspergillaceae</taxon>
        <taxon>Penicillium</taxon>
    </lineage>
</organism>
<evidence type="ECO:0000256" key="14">
    <source>
        <dbReference type="ARBA" id="ARBA00023268"/>
    </source>
</evidence>
<dbReference type="InterPro" id="IPR039537">
    <property type="entry name" value="Retrotran_Ty1/copia-like"/>
</dbReference>
<dbReference type="GO" id="GO:0004519">
    <property type="term" value="F:endonuclease activity"/>
    <property type="evidence" value="ECO:0007669"/>
    <property type="project" value="UniProtKB-KW"/>
</dbReference>
<keyword evidence="1" id="KW-0815">Transposition</keyword>
<evidence type="ECO:0000256" key="11">
    <source>
        <dbReference type="ARBA" id="ARBA00022932"/>
    </source>
</evidence>
<evidence type="ECO:0000256" key="17">
    <source>
        <dbReference type="SAM" id="MobiDB-lite"/>
    </source>
</evidence>
<dbReference type="PANTHER" id="PTHR42648">
    <property type="entry name" value="TRANSPOSASE, PUTATIVE-RELATED"/>
    <property type="match status" value="1"/>
</dbReference>
<dbReference type="EMBL" id="MDYO01000122">
    <property type="protein sequence ID" value="OQD84465.1"/>
    <property type="molecule type" value="Genomic_DNA"/>
</dbReference>
<dbReference type="Pfam" id="PF07727">
    <property type="entry name" value="RVT_2"/>
    <property type="match status" value="1"/>
</dbReference>
<name>A0A1V6Q5E1_9EURO</name>
<reference evidence="20" key="1">
    <citation type="journal article" date="2017" name="Nat. Microbiol.">
        <title>Global analysis of biosynthetic gene clusters reveals vast potential of secondary metabolite production in Penicillium species.</title>
        <authorList>
            <person name="Nielsen J.C."/>
            <person name="Grijseels S."/>
            <person name="Prigent S."/>
            <person name="Ji B."/>
            <person name="Dainat J."/>
            <person name="Nielsen K.F."/>
            <person name="Frisvad J.C."/>
            <person name="Workman M."/>
            <person name="Nielsen J."/>
        </authorList>
    </citation>
    <scope>NUCLEOTIDE SEQUENCE [LARGE SCALE GENOMIC DNA]</scope>
    <source>
        <strain evidence="20">IBT 29525</strain>
    </source>
</reference>
<dbReference type="InterPro" id="IPR057670">
    <property type="entry name" value="SH3_retrovirus"/>
</dbReference>
<keyword evidence="10" id="KW-0695">RNA-directed DNA polymerase</keyword>
<keyword evidence="11" id="KW-0239">DNA-directed DNA polymerase</keyword>
<dbReference type="InterPro" id="IPR012337">
    <property type="entry name" value="RNaseH-like_sf"/>
</dbReference>
<keyword evidence="2" id="KW-0548">Nucleotidyltransferase</keyword>
<comment type="catalytic activity">
    <reaction evidence="15">
        <text>DNA(n) + a 2'-deoxyribonucleoside 5'-triphosphate = DNA(n+1) + diphosphate</text>
        <dbReference type="Rhea" id="RHEA:22508"/>
        <dbReference type="Rhea" id="RHEA-COMP:17339"/>
        <dbReference type="Rhea" id="RHEA-COMP:17340"/>
        <dbReference type="ChEBI" id="CHEBI:33019"/>
        <dbReference type="ChEBI" id="CHEBI:61560"/>
        <dbReference type="ChEBI" id="CHEBI:173112"/>
        <dbReference type="EC" id="2.7.7.49"/>
    </reaction>
</comment>
<comment type="catalytic activity">
    <reaction evidence="16">
        <text>DNA(n) + a 2'-deoxyribonucleoside 5'-triphosphate = DNA(n+1) + diphosphate</text>
        <dbReference type="Rhea" id="RHEA:22508"/>
        <dbReference type="Rhea" id="RHEA-COMP:17339"/>
        <dbReference type="Rhea" id="RHEA-COMP:17340"/>
        <dbReference type="ChEBI" id="CHEBI:33019"/>
        <dbReference type="ChEBI" id="CHEBI:61560"/>
        <dbReference type="ChEBI" id="CHEBI:173112"/>
        <dbReference type="EC" id="2.7.7.7"/>
    </reaction>
</comment>
<evidence type="ECO:0000313" key="20">
    <source>
        <dbReference type="Proteomes" id="UP000191612"/>
    </source>
</evidence>
<evidence type="ECO:0000256" key="7">
    <source>
        <dbReference type="ARBA" id="ARBA00022842"/>
    </source>
</evidence>
<evidence type="ECO:0000256" key="2">
    <source>
        <dbReference type="ARBA" id="ARBA00022695"/>
    </source>
</evidence>
<evidence type="ECO:0000256" key="16">
    <source>
        <dbReference type="ARBA" id="ARBA00049244"/>
    </source>
</evidence>
<evidence type="ECO:0000256" key="13">
    <source>
        <dbReference type="ARBA" id="ARBA00023172"/>
    </source>
</evidence>
<dbReference type="InterPro" id="IPR036397">
    <property type="entry name" value="RNaseH_sf"/>
</dbReference>
<keyword evidence="4" id="KW-0479">Metal-binding</keyword>
<dbReference type="GO" id="GO:0005634">
    <property type="term" value="C:nucleus"/>
    <property type="evidence" value="ECO:0007669"/>
    <property type="project" value="UniProtKB-ARBA"/>
</dbReference>
<keyword evidence="6" id="KW-0378">Hydrolase</keyword>
<dbReference type="STRING" id="60172.A0A1V6Q5E1"/>
<keyword evidence="9" id="KW-0229">DNA integration</keyword>
<evidence type="ECO:0000256" key="5">
    <source>
        <dbReference type="ARBA" id="ARBA00022759"/>
    </source>
</evidence>
<protein>
    <recommendedName>
        <fullName evidence="18">Integrase catalytic domain-containing protein</fullName>
    </recommendedName>
</protein>
<evidence type="ECO:0000256" key="6">
    <source>
        <dbReference type="ARBA" id="ARBA00022801"/>
    </source>
</evidence>
<evidence type="ECO:0000256" key="4">
    <source>
        <dbReference type="ARBA" id="ARBA00022723"/>
    </source>
</evidence>